<evidence type="ECO:0000313" key="1">
    <source>
        <dbReference type="Proteomes" id="UP000887565"/>
    </source>
</evidence>
<protein>
    <submittedName>
        <fullName evidence="2">Uncharacterized protein</fullName>
    </submittedName>
</protein>
<name>A0A915HQ67_ROMCU</name>
<dbReference type="WBParaSite" id="nRc.2.0.1.t04088-RA">
    <property type="protein sequence ID" value="nRc.2.0.1.t04088-RA"/>
    <property type="gene ID" value="nRc.2.0.1.g04088"/>
</dbReference>
<proteinExistence type="predicted"/>
<dbReference type="AlphaFoldDB" id="A0A915HQ67"/>
<dbReference type="Proteomes" id="UP000887565">
    <property type="component" value="Unplaced"/>
</dbReference>
<sequence length="107" mass="12394">MSSLRFLRRAKSNCKTSRWPWQDAKTTAADEEDFCFKQLESHGNYLQRCFYNHGWQFDAGTTFQKLFGDFEMLRRDGERQRCPSGDGCRFLVERIARDGAIDVGAGV</sequence>
<accession>A0A915HQ67</accession>
<keyword evidence="1" id="KW-1185">Reference proteome</keyword>
<organism evidence="1 2">
    <name type="scientific">Romanomermis culicivorax</name>
    <name type="common">Nematode worm</name>
    <dbReference type="NCBI Taxonomy" id="13658"/>
    <lineage>
        <taxon>Eukaryota</taxon>
        <taxon>Metazoa</taxon>
        <taxon>Ecdysozoa</taxon>
        <taxon>Nematoda</taxon>
        <taxon>Enoplea</taxon>
        <taxon>Dorylaimia</taxon>
        <taxon>Mermithida</taxon>
        <taxon>Mermithoidea</taxon>
        <taxon>Mermithidae</taxon>
        <taxon>Romanomermis</taxon>
    </lineage>
</organism>
<evidence type="ECO:0000313" key="2">
    <source>
        <dbReference type="WBParaSite" id="nRc.2.0.1.t04088-RA"/>
    </source>
</evidence>
<reference evidence="2" key="1">
    <citation type="submission" date="2022-11" db="UniProtKB">
        <authorList>
            <consortium name="WormBaseParasite"/>
        </authorList>
    </citation>
    <scope>IDENTIFICATION</scope>
</reference>